<organism evidence="1 2">
    <name type="scientific">Metabacillus idriensis</name>
    <dbReference type="NCBI Taxonomy" id="324768"/>
    <lineage>
        <taxon>Bacteria</taxon>
        <taxon>Bacillati</taxon>
        <taxon>Bacillota</taxon>
        <taxon>Bacilli</taxon>
        <taxon>Bacillales</taxon>
        <taxon>Bacillaceae</taxon>
        <taxon>Metabacillus</taxon>
    </lineage>
</organism>
<proteinExistence type="predicted"/>
<keyword evidence="2" id="KW-1185">Reference proteome</keyword>
<dbReference type="EMBL" id="WKKF01000001">
    <property type="protein sequence ID" value="MRX53347.1"/>
    <property type="molecule type" value="Genomic_DNA"/>
</dbReference>
<gene>
    <name evidence="1" type="ORF">GJU41_05140</name>
</gene>
<evidence type="ECO:0000313" key="2">
    <source>
        <dbReference type="Proteomes" id="UP000441585"/>
    </source>
</evidence>
<reference evidence="1 2" key="1">
    <citation type="submission" date="2019-11" db="EMBL/GenBank/DDBJ databases">
        <title>Bacillus idriensis genome.</title>
        <authorList>
            <person name="Konopka E.N."/>
            <person name="Newman J.D."/>
        </authorList>
    </citation>
    <scope>NUCLEOTIDE SEQUENCE [LARGE SCALE GENOMIC DNA]</scope>
    <source>
        <strain evidence="1 2">DSM 19097</strain>
    </source>
</reference>
<sequence length="80" mass="9294">MEKKDVNAGDKVYVIYRNPHAANVANIQEAEVVDHPTEPGQKALFIHDSYHLLDEEDAIFPSYSEAEVMYNKLFDYEQYE</sequence>
<name>A0A6I2M7A8_9BACI</name>
<accession>A0A6I2M7A8</accession>
<protein>
    <submittedName>
        <fullName evidence="1">Transcriptional regulator</fullName>
    </submittedName>
</protein>
<dbReference type="InterPro" id="IPR022608">
    <property type="entry name" value="Tscrpt_reg_SplA"/>
</dbReference>
<evidence type="ECO:0000313" key="1">
    <source>
        <dbReference type="EMBL" id="MRX53347.1"/>
    </source>
</evidence>
<dbReference type="RefSeq" id="WP_070876746.1">
    <property type="nucleotide sequence ID" value="NZ_CAJFZX010000008.1"/>
</dbReference>
<comment type="caution">
    <text evidence="1">The sequence shown here is derived from an EMBL/GenBank/DDBJ whole genome shotgun (WGS) entry which is preliminary data.</text>
</comment>
<dbReference type="Proteomes" id="UP000441585">
    <property type="component" value="Unassembled WGS sequence"/>
</dbReference>
<dbReference type="Pfam" id="PF11132">
    <property type="entry name" value="SplA"/>
    <property type="match status" value="1"/>
</dbReference>
<dbReference type="AlphaFoldDB" id="A0A6I2M7A8"/>